<evidence type="ECO:0000256" key="4">
    <source>
        <dbReference type="ARBA" id="ARBA00013255"/>
    </source>
</evidence>
<dbReference type="Pfam" id="PF01071">
    <property type="entry name" value="GARS_A"/>
    <property type="match status" value="1"/>
</dbReference>
<dbReference type="SUPFAM" id="SSF51246">
    <property type="entry name" value="Rudiment single hybrid motif"/>
    <property type="match status" value="1"/>
</dbReference>
<evidence type="ECO:0000256" key="14">
    <source>
        <dbReference type="HAMAP-Rule" id="MF_00138"/>
    </source>
</evidence>
<dbReference type="FunFam" id="3.90.600.10:FF:000001">
    <property type="entry name" value="Trifunctional purine biosynthetic protein adenosine-3"/>
    <property type="match status" value="1"/>
</dbReference>
<dbReference type="InterPro" id="IPR011054">
    <property type="entry name" value="Rudment_hybrid_motif"/>
</dbReference>
<dbReference type="InterPro" id="IPR013815">
    <property type="entry name" value="ATP_grasp_subdomain_1"/>
</dbReference>
<keyword evidence="5 14" id="KW-0436">Ligase</keyword>
<evidence type="ECO:0000256" key="9">
    <source>
        <dbReference type="ARBA" id="ARBA00022840"/>
    </source>
</evidence>
<keyword evidence="6" id="KW-0479">Metal-binding</keyword>
<accession>A0A7V4WUK6</accession>
<comment type="pathway">
    <text evidence="3 14">Purine metabolism; IMP biosynthesis via de novo pathway; N(1)-(5-phospho-D-ribosyl)glycinamide from 5-phospho-alpha-D-ribose 1-diphosphate: step 2/2.</text>
</comment>
<dbReference type="Gene3D" id="3.90.600.10">
    <property type="entry name" value="Phosphoribosylglycinamide synthetase, C-terminal domain"/>
    <property type="match status" value="1"/>
</dbReference>
<name>A0A7V4WUK6_CALAY</name>
<gene>
    <name evidence="14 17" type="primary">purD</name>
    <name evidence="17" type="ORF">ENK44_02220</name>
</gene>
<dbReference type="GO" id="GO:0004637">
    <property type="term" value="F:phosphoribosylamine-glycine ligase activity"/>
    <property type="evidence" value="ECO:0007669"/>
    <property type="project" value="UniProtKB-UniRule"/>
</dbReference>
<evidence type="ECO:0000256" key="2">
    <source>
        <dbReference type="ARBA" id="ARBA00001946"/>
    </source>
</evidence>
<dbReference type="Pfam" id="PF02843">
    <property type="entry name" value="GARS_C"/>
    <property type="match status" value="1"/>
</dbReference>
<reference evidence="17" key="1">
    <citation type="journal article" date="2020" name="mSystems">
        <title>Genome- and Community-Level Interaction Insights into Carbon Utilization and Element Cycling Functions of Hydrothermarchaeota in Hydrothermal Sediment.</title>
        <authorList>
            <person name="Zhou Z."/>
            <person name="Liu Y."/>
            <person name="Xu W."/>
            <person name="Pan J."/>
            <person name="Luo Z.H."/>
            <person name="Li M."/>
        </authorList>
    </citation>
    <scope>NUCLEOTIDE SEQUENCE [LARGE SCALE GENOMIC DNA]</scope>
    <source>
        <strain evidence="17">HyVt-577</strain>
    </source>
</reference>
<dbReference type="InterPro" id="IPR000115">
    <property type="entry name" value="PRibGlycinamide_synth"/>
</dbReference>
<dbReference type="AlphaFoldDB" id="A0A7V4WUK6"/>
<evidence type="ECO:0000256" key="12">
    <source>
        <dbReference type="ARBA" id="ARBA00042242"/>
    </source>
</evidence>
<evidence type="ECO:0000256" key="11">
    <source>
        <dbReference type="ARBA" id="ARBA00038345"/>
    </source>
</evidence>
<evidence type="ECO:0000256" key="15">
    <source>
        <dbReference type="PROSITE-ProRule" id="PRU00409"/>
    </source>
</evidence>
<evidence type="ECO:0000256" key="13">
    <source>
        <dbReference type="ARBA" id="ARBA00042864"/>
    </source>
</evidence>
<evidence type="ECO:0000256" key="10">
    <source>
        <dbReference type="ARBA" id="ARBA00023211"/>
    </source>
</evidence>
<comment type="cofactor">
    <cofactor evidence="1">
        <name>Mn(2+)</name>
        <dbReference type="ChEBI" id="CHEBI:29035"/>
    </cofactor>
</comment>
<comment type="caution">
    <text evidence="17">The sequence shown here is derived from an EMBL/GenBank/DDBJ whole genome shotgun (WGS) entry which is preliminary data.</text>
</comment>
<evidence type="ECO:0000256" key="8">
    <source>
        <dbReference type="ARBA" id="ARBA00022755"/>
    </source>
</evidence>
<keyword evidence="10" id="KW-0464">Manganese</keyword>
<dbReference type="PROSITE" id="PS00184">
    <property type="entry name" value="GARS"/>
    <property type="match status" value="1"/>
</dbReference>
<sequence>MNIAVIGSGGREHAISWKLGQSPRAGTVYVLPGNGGTENNVPVAPTDFDGIKRFCEENKVELIFVGPEDPLANGIVDYFAGSAIRVFGPDKQAAQLEGSKIKAKQFMKKYGVATADFWLPADAEEIRQIAQELDGQAVVKYDGLAAGKGVFVCSSNTEVYEAVDEIHRRYGEGAPYLIERKISGQELSVIAFTDGRKIKMLLPSQDHKPAYDGDKGPNTGGMGAYCPVPFFDEALKRKIEEEIVNPTLTGLQAEKYNYKGGIYFGLMITEDGPRLLEYNVRFGDPETEVILPALKTDLLELVLAALDGRLEQMEMEFNDGYYVDVVLASGGYPGSYKKGKEIHGLDNLSDGTLAFHAGTKRDNGRLVTSGGRVLNIVAHGKDLGTAIDTAYSECAKVDFEDMFYRKDIGKKGLLF</sequence>
<dbReference type="UniPathway" id="UPA00074">
    <property type="reaction ID" value="UER00125"/>
</dbReference>
<keyword evidence="8 14" id="KW-0658">Purine biosynthesis</keyword>
<dbReference type="PANTHER" id="PTHR43472:SF1">
    <property type="entry name" value="PHOSPHORIBOSYLAMINE--GLYCINE LIGASE, CHLOROPLASTIC"/>
    <property type="match status" value="1"/>
</dbReference>
<comment type="cofactor">
    <cofactor evidence="2">
        <name>Mg(2+)</name>
        <dbReference type="ChEBI" id="CHEBI:18420"/>
    </cofactor>
</comment>
<dbReference type="InterPro" id="IPR011761">
    <property type="entry name" value="ATP-grasp"/>
</dbReference>
<dbReference type="Gene3D" id="3.40.50.20">
    <property type="match status" value="1"/>
</dbReference>
<dbReference type="InterPro" id="IPR020562">
    <property type="entry name" value="PRibGlycinamide_synth_N"/>
</dbReference>
<evidence type="ECO:0000259" key="16">
    <source>
        <dbReference type="PROSITE" id="PS50975"/>
    </source>
</evidence>
<dbReference type="GO" id="GO:0005524">
    <property type="term" value="F:ATP binding"/>
    <property type="evidence" value="ECO:0007669"/>
    <property type="project" value="UniProtKB-UniRule"/>
</dbReference>
<evidence type="ECO:0000256" key="7">
    <source>
        <dbReference type="ARBA" id="ARBA00022741"/>
    </source>
</evidence>
<keyword evidence="7 15" id="KW-0547">Nucleotide-binding</keyword>
<protein>
    <recommendedName>
        <fullName evidence="4 14">Phosphoribosylamine--glycine ligase</fullName>
        <ecNumber evidence="4 14">6.3.4.13</ecNumber>
    </recommendedName>
    <alternativeName>
        <fullName evidence="14">GARS</fullName>
    </alternativeName>
    <alternativeName>
        <fullName evidence="12 14">Glycinamide ribonucleotide synthetase</fullName>
    </alternativeName>
    <alternativeName>
        <fullName evidence="13 14">Phosphoribosylglycinamide synthetase</fullName>
    </alternativeName>
</protein>
<dbReference type="SUPFAM" id="SSF52440">
    <property type="entry name" value="PreATP-grasp domain"/>
    <property type="match status" value="1"/>
</dbReference>
<dbReference type="GO" id="GO:0006189">
    <property type="term" value="P:'de novo' IMP biosynthetic process"/>
    <property type="evidence" value="ECO:0007669"/>
    <property type="project" value="UniProtKB-UniRule"/>
</dbReference>
<dbReference type="SUPFAM" id="SSF56059">
    <property type="entry name" value="Glutathione synthetase ATP-binding domain-like"/>
    <property type="match status" value="1"/>
</dbReference>
<dbReference type="GO" id="GO:0009113">
    <property type="term" value="P:purine nucleobase biosynthetic process"/>
    <property type="evidence" value="ECO:0007669"/>
    <property type="project" value="InterPro"/>
</dbReference>
<dbReference type="InterPro" id="IPR020560">
    <property type="entry name" value="PRibGlycinamide_synth_C-dom"/>
</dbReference>
<comment type="similarity">
    <text evidence="11 14">Belongs to the GARS family.</text>
</comment>
<dbReference type="Pfam" id="PF02844">
    <property type="entry name" value="GARS_N"/>
    <property type="match status" value="1"/>
</dbReference>
<dbReference type="PROSITE" id="PS50975">
    <property type="entry name" value="ATP_GRASP"/>
    <property type="match status" value="1"/>
</dbReference>
<dbReference type="PANTHER" id="PTHR43472">
    <property type="entry name" value="PHOSPHORIBOSYLAMINE--GLYCINE LIGASE"/>
    <property type="match status" value="1"/>
</dbReference>
<keyword evidence="9 15" id="KW-0067">ATP-binding</keyword>
<dbReference type="Proteomes" id="UP000885779">
    <property type="component" value="Unassembled WGS sequence"/>
</dbReference>
<dbReference type="NCBIfam" id="TIGR00877">
    <property type="entry name" value="purD"/>
    <property type="match status" value="1"/>
</dbReference>
<evidence type="ECO:0000256" key="1">
    <source>
        <dbReference type="ARBA" id="ARBA00001936"/>
    </source>
</evidence>
<dbReference type="InterPro" id="IPR020559">
    <property type="entry name" value="PRibGlycinamide_synth_CS"/>
</dbReference>
<dbReference type="SMART" id="SM01209">
    <property type="entry name" value="GARS_A"/>
    <property type="match status" value="1"/>
</dbReference>
<dbReference type="FunFam" id="3.30.470.20:FF:000018">
    <property type="entry name" value="Trifunctional purine biosynthetic protein adenosine-3"/>
    <property type="match status" value="1"/>
</dbReference>
<dbReference type="Gene3D" id="3.30.470.20">
    <property type="entry name" value="ATP-grasp fold, B domain"/>
    <property type="match status" value="1"/>
</dbReference>
<dbReference type="EMBL" id="DRQG01000021">
    <property type="protein sequence ID" value="HGY54497.1"/>
    <property type="molecule type" value="Genomic_DNA"/>
</dbReference>
<evidence type="ECO:0000256" key="5">
    <source>
        <dbReference type="ARBA" id="ARBA00022598"/>
    </source>
</evidence>
<dbReference type="InterPro" id="IPR037123">
    <property type="entry name" value="PRibGlycinamide_synth_C_sf"/>
</dbReference>
<proteinExistence type="inferred from homology"/>
<dbReference type="SMART" id="SM01210">
    <property type="entry name" value="GARS_C"/>
    <property type="match status" value="1"/>
</dbReference>
<dbReference type="HAMAP" id="MF_00138">
    <property type="entry name" value="GARS"/>
    <property type="match status" value="1"/>
</dbReference>
<feature type="domain" description="ATP-grasp" evidence="16">
    <location>
        <begin position="104"/>
        <end position="307"/>
    </location>
</feature>
<dbReference type="EC" id="6.3.4.13" evidence="4 14"/>
<evidence type="ECO:0000256" key="3">
    <source>
        <dbReference type="ARBA" id="ARBA00005174"/>
    </source>
</evidence>
<comment type="catalytic activity">
    <reaction evidence="14">
        <text>5-phospho-beta-D-ribosylamine + glycine + ATP = N(1)-(5-phospho-beta-D-ribosyl)glycinamide + ADP + phosphate + H(+)</text>
        <dbReference type="Rhea" id="RHEA:17453"/>
        <dbReference type="ChEBI" id="CHEBI:15378"/>
        <dbReference type="ChEBI" id="CHEBI:30616"/>
        <dbReference type="ChEBI" id="CHEBI:43474"/>
        <dbReference type="ChEBI" id="CHEBI:57305"/>
        <dbReference type="ChEBI" id="CHEBI:58681"/>
        <dbReference type="ChEBI" id="CHEBI:143788"/>
        <dbReference type="ChEBI" id="CHEBI:456216"/>
        <dbReference type="EC" id="6.3.4.13"/>
    </reaction>
</comment>
<evidence type="ECO:0000313" key="17">
    <source>
        <dbReference type="EMBL" id="HGY54497.1"/>
    </source>
</evidence>
<dbReference type="InterPro" id="IPR020561">
    <property type="entry name" value="PRibGlycinamid_synth_ATP-grasp"/>
</dbReference>
<dbReference type="GO" id="GO:0046872">
    <property type="term" value="F:metal ion binding"/>
    <property type="evidence" value="ECO:0007669"/>
    <property type="project" value="UniProtKB-KW"/>
</dbReference>
<organism evidence="17">
    <name type="scientific">Caldithrix abyssi</name>
    <dbReference type="NCBI Taxonomy" id="187145"/>
    <lineage>
        <taxon>Bacteria</taxon>
        <taxon>Pseudomonadati</taxon>
        <taxon>Calditrichota</taxon>
        <taxon>Calditrichia</taxon>
        <taxon>Calditrichales</taxon>
        <taxon>Calditrichaceae</taxon>
        <taxon>Caldithrix</taxon>
    </lineage>
</organism>
<dbReference type="Gene3D" id="3.30.1490.20">
    <property type="entry name" value="ATP-grasp fold, A domain"/>
    <property type="match status" value="1"/>
</dbReference>
<evidence type="ECO:0000256" key="6">
    <source>
        <dbReference type="ARBA" id="ARBA00022723"/>
    </source>
</evidence>
<dbReference type="InterPro" id="IPR016185">
    <property type="entry name" value="PreATP-grasp_dom_sf"/>
</dbReference>